<evidence type="ECO:0000256" key="5">
    <source>
        <dbReference type="SAM" id="Coils"/>
    </source>
</evidence>
<gene>
    <name evidence="7" type="ORF">EDB92DRAFT_1789825</name>
</gene>
<dbReference type="GO" id="GO:0008270">
    <property type="term" value="F:zinc ion binding"/>
    <property type="evidence" value="ECO:0007669"/>
    <property type="project" value="UniProtKB-KW"/>
</dbReference>
<dbReference type="Proteomes" id="UP001201163">
    <property type="component" value="Unassembled WGS sequence"/>
</dbReference>
<evidence type="ECO:0000259" key="6">
    <source>
        <dbReference type="PROSITE" id="PS50089"/>
    </source>
</evidence>
<dbReference type="GO" id="GO:0061630">
    <property type="term" value="F:ubiquitin protein ligase activity"/>
    <property type="evidence" value="ECO:0007669"/>
    <property type="project" value="InterPro"/>
</dbReference>
<dbReference type="Gene3D" id="3.30.40.10">
    <property type="entry name" value="Zinc/RING finger domain, C3HC4 (zinc finger)"/>
    <property type="match status" value="1"/>
</dbReference>
<dbReference type="PANTHER" id="PTHR47094:SF1">
    <property type="entry name" value="RING-TYPE E3 UBIQUITIN TRANSFERASE"/>
    <property type="match status" value="1"/>
</dbReference>
<name>A0AAD4QCN8_9AGAM</name>
<keyword evidence="1" id="KW-0479">Metal-binding</keyword>
<evidence type="ECO:0000313" key="8">
    <source>
        <dbReference type="Proteomes" id="UP001201163"/>
    </source>
</evidence>
<keyword evidence="2 4" id="KW-0863">Zinc-finger</keyword>
<dbReference type="InterPro" id="IPR049627">
    <property type="entry name" value="SLX8"/>
</dbReference>
<dbReference type="SMART" id="SM00184">
    <property type="entry name" value="RING"/>
    <property type="match status" value="1"/>
</dbReference>
<evidence type="ECO:0000256" key="2">
    <source>
        <dbReference type="ARBA" id="ARBA00022771"/>
    </source>
</evidence>
<proteinExistence type="predicted"/>
<dbReference type="InterPro" id="IPR001841">
    <property type="entry name" value="Znf_RING"/>
</dbReference>
<sequence length="168" mass="18791">MPSVVQECPICLDRFRDPVVTPCGHLSCGTCMGTHVRASRDPYEATCPTCRAPFPIVTPDMSMIPKKYHVFISPSLRRVYLGDGEDTSRALIDDLNTEITLLKARVGTLRRDKDLLMDRCEAAQSAVARLTSDERNARLELVKAKEEARLANLSFESLKAVYRSLESM</sequence>
<dbReference type="GO" id="GO:0006511">
    <property type="term" value="P:ubiquitin-dependent protein catabolic process"/>
    <property type="evidence" value="ECO:0007669"/>
    <property type="project" value="TreeGrafter"/>
</dbReference>
<keyword evidence="8" id="KW-1185">Reference proteome</keyword>
<dbReference type="GO" id="GO:0140082">
    <property type="term" value="F:SUMO-ubiquitin ligase activity"/>
    <property type="evidence" value="ECO:0007669"/>
    <property type="project" value="TreeGrafter"/>
</dbReference>
<dbReference type="InterPro" id="IPR018957">
    <property type="entry name" value="Znf_C3HC4_RING-type"/>
</dbReference>
<keyword evidence="5" id="KW-0175">Coiled coil</keyword>
<evidence type="ECO:0000256" key="3">
    <source>
        <dbReference type="ARBA" id="ARBA00022833"/>
    </source>
</evidence>
<evidence type="ECO:0000256" key="1">
    <source>
        <dbReference type="ARBA" id="ARBA00022723"/>
    </source>
</evidence>
<dbReference type="EMBL" id="JAKELL010000002">
    <property type="protein sequence ID" value="KAH9000406.1"/>
    <property type="molecule type" value="Genomic_DNA"/>
</dbReference>
<protein>
    <recommendedName>
        <fullName evidence="6">RING-type domain-containing protein</fullName>
    </recommendedName>
</protein>
<dbReference type="PANTHER" id="PTHR47094">
    <property type="entry name" value="ELFLESS, ISOFORM B"/>
    <property type="match status" value="1"/>
</dbReference>
<accession>A0AAD4QCN8</accession>
<dbReference type="SUPFAM" id="SSF57850">
    <property type="entry name" value="RING/U-box"/>
    <property type="match status" value="1"/>
</dbReference>
<feature type="domain" description="RING-type" evidence="6">
    <location>
        <begin position="8"/>
        <end position="51"/>
    </location>
</feature>
<feature type="coiled-coil region" evidence="5">
    <location>
        <begin position="92"/>
        <end position="147"/>
    </location>
</feature>
<dbReference type="AlphaFoldDB" id="A0AAD4QCN8"/>
<dbReference type="GO" id="GO:0032183">
    <property type="term" value="F:SUMO binding"/>
    <property type="evidence" value="ECO:0007669"/>
    <property type="project" value="TreeGrafter"/>
</dbReference>
<dbReference type="PROSITE" id="PS50089">
    <property type="entry name" value="ZF_RING_2"/>
    <property type="match status" value="1"/>
</dbReference>
<organism evidence="7 8">
    <name type="scientific">Lactarius akahatsu</name>
    <dbReference type="NCBI Taxonomy" id="416441"/>
    <lineage>
        <taxon>Eukaryota</taxon>
        <taxon>Fungi</taxon>
        <taxon>Dikarya</taxon>
        <taxon>Basidiomycota</taxon>
        <taxon>Agaricomycotina</taxon>
        <taxon>Agaricomycetes</taxon>
        <taxon>Russulales</taxon>
        <taxon>Russulaceae</taxon>
        <taxon>Lactarius</taxon>
    </lineage>
</organism>
<keyword evidence="3" id="KW-0862">Zinc</keyword>
<comment type="caution">
    <text evidence="7">The sequence shown here is derived from an EMBL/GenBank/DDBJ whole genome shotgun (WGS) entry which is preliminary data.</text>
</comment>
<dbReference type="InterPro" id="IPR013083">
    <property type="entry name" value="Znf_RING/FYVE/PHD"/>
</dbReference>
<dbReference type="Pfam" id="PF00097">
    <property type="entry name" value="zf-C3HC4"/>
    <property type="match status" value="1"/>
</dbReference>
<dbReference type="GO" id="GO:0033768">
    <property type="term" value="C:SUMO-targeted ubiquitin ligase complex"/>
    <property type="evidence" value="ECO:0007669"/>
    <property type="project" value="TreeGrafter"/>
</dbReference>
<reference evidence="7" key="1">
    <citation type="submission" date="2022-01" db="EMBL/GenBank/DDBJ databases">
        <title>Comparative genomics reveals a dynamic genome evolution in the ectomycorrhizal milk-cap (Lactarius) mushrooms.</title>
        <authorList>
            <consortium name="DOE Joint Genome Institute"/>
            <person name="Lebreton A."/>
            <person name="Tang N."/>
            <person name="Kuo A."/>
            <person name="LaButti K."/>
            <person name="Drula E."/>
            <person name="Barry K."/>
            <person name="Clum A."/>
            <person name="Lipzen A."/>
            <person name="Mousain D."/>
            <person name="Ng V."/>
            <person name="Wang R."/>
            <person name="Wang X."/>
            <person name="Dai Y."/>
            <person name="Henrissat B."/>
            <person name="Grigoriev I.V."/>
            <person name="Guerin-Laguette A."/>
            <person name="Yu F."/>
            <person name="Martin F.M."/>
        </authorList>
    </citation>
    <scope>NUCLEOTIDE SEQUENCE</scope>
    <source>
        <strain evidence="7">QP</strain>
    </source>
</reference>
<evidence type="ECO:0000313" key="7">
    <source>
        <dbReference type="EMBL" id="KAH9000406.1"/>
    </source>
</evidence>
<evidence type="ECO:0000256" key="4">
    <source>
        <dbReference type="PROSITE-ProRule" id="PRU00175"/>
    </source>
</evidence>